<comment type="similarity">
    <text evidence="1">Belongs to the UPF0260 family.</text>
</comment>
<dbReference type="NCBIfam" id="NF003507">
    <property type="entry name" value="PRK05170.2-5"/>
    <property type="match status" value="1"/>
</dbReference>
<protein>
    <recommendedName>
        <fullName evidence="1">UPF0260 protein AN401_09415</fullName>
    </recommendedName>
</protein>
<dbReference type="RefSeq" id="WP_094038195.1">
    <property type="nucleotide sequence ID" value="NZ_CP012621.1"/>
</dbReference>
<evidence type="ECO:0000256" key="1">
    <source>
        <dbReference type="HAMAP-Rule" id="MF_00676"/>
    </source>
</evidence>
<dbReference type="InterPro" id="IPR005358">
    <property type="entry name" value="Puta_zinc/iron-chelating_dom"/>
</dbReference>
<organism evidence="2 3">
    <name type="scientific">Zobellella denitrificans</name>
    <dbReference type="NCBI Taxonomy" id="347534"/>
    <lineage>
        <taxon>Bacteria</taxon>
        <taxon>Pseudomonadati</taxon>
        <taxon>Pseudomonadota</taxon>
        <taxon>Gammaproteobacteria</taxon>
        <taxon>Aeromonadales</taxon>
        <taxon>Aeromonadaceae</taxon>
        <taxon>Zobellella</taxon>
    </lineage>
</organism>
<dbReference type="Proteomes" id="UP000217763">
    <property type="component" value="Chromosome"/>
</dbReference>
<gene>
    <name evidence="2" type="ORF">AN401_09415</name>
</gene>
<evidence type="ECO:0000313" key="3">
    <source>
        <dbReference type="Proteomes" id="UP000217763"/>
    </source>
</evidence>
<dbReference type="PANTHER" id="PTHR37421:SF1">
    <property type="entry name" value="UPF0260 PROTEIN YCGN"/>
    <property type="match status" value="1"/>
</dbReference>
<dbReference type="KEGG" id="zdf:AN401_09415"/>
<dbReference type="HAMAP" id="MF_00676">
    <property type="entry name" value="UPF0260"/>
    <property type="match status" value="1"/>
</dbReference>
<dbReference type="InterPro" id="IPR008228">
    <property type="entry name" value="UCP006173"/>
</dbReference>
<keyword evidence="3" id="KW-1185">Reference proteome</keyword>
<dbReference type="NCBIfam" id="NF003503">
    <property type="entry name" value="PRK05170.2-1"/>
    <property type="match status" value="1"/>
</dbReference>
<accession>A0A231N4M8</accession>
<dbReference type="NCBIfam" id="NF003500">
    <property type="entry name" value="PRK05170.1-4"/>
    <property type="match status" value="1"/>
</dbReference>
<reference evidence="3" key="1">
    <citation type="submission" date="2015-09" db="EMBL/GenBank/DDBJ databases">
        <authorList>
            <person name="Shao Z."/>
            <person name="Wang L."/>
        </authorList>
    </citation>
    <scope>NUCLEOTIDE SEQUENCE [LARGE SCALE GENOMIC DNA]</scope>
    <source>
        <strain evidence="3">F13-1</strain>
    </source>
</reference>
<dbReference type="AlphaFoldDB" id="A0A231N4M8"/>
<dbReference type="EMBL" id="CP012621">
    <property type="protein sequence ID" value="ATG74043.1"/>
    <property type="molecule type" value="Genomic_DNA"/>
</dbReference>
<sequence length="144" mass="16340">MQSDFWHSKRLDEMSEQEWEALCDGCGKCCLNKLIDEDTDELVHTNVACELLNTHSCACSDYANRFARVPDCLKITRDKLADYYWLPSTCAYRLLAEGKSLPSWHPLRTGSKSAMHKAGQSVRGKVVLESQAGDWEDHIITWAS</sequence>
<dbReference type="Pfam" id="PF03692">
    <property type="entry name" value="CxxCxxCC"/>
    <property type="match status" value="1"/>
</dbReference>
<dbReference type="PANTHER" id="PTHR37421">
    <property type="entry name" value="UPF0260 PROTEIN YCGN"/>
    <property type="match status" value="1"/>
</dbReference>
<evidence type="ECO:0000313" key="2">
    <source>
        <dbReference type="EMBL" id="ATG74043.1"/>
    </source>
</evidence>
<proteinExistence type="inferred from homology"/>
<dbReference type="OrthoDB" id="9786855at2"/>
<dbReference type="NCBIfam" id="NF003501">
    <property type="entry name" value="PRK05170.1-5"/>
    <property type="match status" value="1"/>
</dbReference>
<dbReference type="PIRSF" id="PIRSF006173">
    <property type="entry name" value="UCP006173"/>
    <property type="match status" value="1"/>
</dbReference>
<name>A0A231N4M8_9GAMM</name>